<protein>
    <submittedName>
        <fullName evidence="1">Outer membrane efflux protein, putative</fullName>
    </submittedName>
</protein>
<evidence type="ECO:0000313" key="2">
    <source>
        <dbReference type="Proteomes" id="UP000014174"/>
    </source>
</evidence>
<dbReference type="STRING" id="1150600.ADIARSV_1897"/>
<dbReference type="AlphaFoldDB" id="R9GT94"/>
<dbReference type="GO" id="GO:0015562">
    <property type="term" value="F:efflux transmembrane transporter activity"/>
    <property type="evidence" value="ECO:0007669"/>
    <property type="project" value="InterPro"/>
</dbReference>
<comment type="caution">
    <text evidence="1">The sequence shown here is derived from an EMBL/GenBank/DDBJ whole genome shotgun (WGS) entry which is preliminary data.</text>
</comment>
<dbReference type="eggNOG" id="COG1538">
    <property type="taxonomic scope" value="Bacteria"/>
</dbReference>
<dbReference type="Proteomes" id="UP000014174">
    <property type="component" value="Unassembled WGS sequence"/>
</dbReference>
<dbReference type="SUPFAM" id="SSF56954">
    <property type="entry name" value="Outer membrane efflux proteins (OEP)"/>
    <property type="match status" value="1"/>
</dbReference>
<sequence length="128" mass="14394">MRNTLLVTFILFSSVTTRAQQNSQERTFKFNLQECLEYAYENQDSLKNAKLDIEKANYAVKETIGTGLPQLSANADFQDFLKIPTTLLPGEFFDEPGTFIPVKFGVKYQSSAGVTLNQLYLAEVISLP</sequence>
<proteinExistence type="predicted"/>
<evidence type="ECO:0000313" key="1">
    <source>
        <dbReference type="EMBL" id="EOR94936.1"/>
    </source>
</evidence>
<organism evidence="1 2">
    <name type="scientific">Arcticibacter svalbardensis MN12-7</name>
    <dbReference type="NCBI Taxonomy" id="1150600"/>
    <lineage>
        <taxon>Bacteria</taxon>
        <taxon>Pseudomonadati</taxon>
        <taxon>Bacteroidota</taxon>
        <taxon>Sphingobacteriia</taxon>
        <taxon>Sphingobacteriales</taxon>
        <taxon>Sphingobacteriaceae</taxon>
        <taxon>Arcticibacter</taxon>
    </lineage>
</organism>
<gene>
    <name evidence="1" type="ORF">ADIARSV_1897</name>
</gene>
<dbReference type="OrthoDB" id="367883at2"/>
<accession>R9GT94</accession>
<dbReference type="EMBL" id="AQPN01000071">
    <property type="protein sequence ID" value="EOR94936.1"/>
    <property type="molecule type" value="Genomic_DNA"/>
</dbReference>
<keyword evidence="2" id="KW-1185">Reference proteome</keyword>
<name>R9GT94_9SPHI</name>
<dbReference type="RefSeq" id="WP_016195132.1">
    <property type="nucleotide sequence ID" value="NZ_AQPN01000071.1"/>
</dbReference>
<dbReference type="Gene3D" id="1.20.1600.10">
    <property type="entry name" value="Outer membrane efflux proteins (OEP)"/>
    <property type="match status" value="1"/>
</dbReference>
<reference evidence="1 2" key="1">
    <citation type="journal article" date="2013" name="Genome Announc.">
        <title>Draft Genome Sequence of Arcticibacter svalbardensis Strain MN12-7T, a Member of the Family Sphingobacteriaceae Isolated from an Arctic Soil Sample.</title>
        <authorList>
            <person name="Shivaji S."/>
            <person name="Ara S."/>
            <person name="Prasad S."/>
            <person name="Manasa B.P."/>
            <person name="Begum Z."/>
            <person name="Singh A."/>
            <person name="Kumar Pinnaka A."/>
        </authorList>
    </citation>
    <scope>NUCLEOTIDE SEQUENCE [LARGE SCALE GENOMIC DNA]</scope>
    <source>
        <strain evidence="1 2">MN12-7</strain>
    </source>
</reference>